<protein>
    <submittedName>
        <fullName evidence="3">Uncharacterized component of anaerobic dehydrogenase-like protein</fullName>
    </submittedName>
</protein>
<evidence type="ECO:0000313" key="3">
    <source>
        <dbReference type="EMBL" id="ABU58258.1"/>
    </source>
</evidence>
<evidence type="ECO:0000256" key="1">
    <source>
        <dbReference type="ARBA" id="ARBA00023186"/>
    </source>
</evidence>
<gene>
    <name evidence="3" type="ordered locus">Rcas_2174</name>
</gene>
<dbReference type="AlphaFoldDB" id="A7NL85"/>
<reference evidence="3 4" key="1">
    <citation type="submission" date="2007-08" db="EMBL/GenBank/DDBJ databases">
        <title>Complete sequence of Roseiflexus castenholzii DSM 13941.</title>
        <authorList>
            <consortium name="US DOE Joint Genome Institute"/>
            <person name="Copeland A."/>
            <person name="Lucas S."/>
            <person name="Lapidus A."/>
            <person name="Barry K."/>
            <person name="Glavina del Rio T."/>
            <person name="Dalin E."/>
            <person name="Tice H."/>
            <person name="Pitluck S."/>
            <person name="Thompson L.S."/>
            <person name="Brettin T."/>
            <person name="Bruce D."/>
            <person name="Detter J.C."/>
            <person name="Han C."/>
            <person name="Tapia R."/>
            <person name="Schmutz J."/>
            <person name="Larimer F."/>
            <person name="Land M."/>
            <person name="Hauser L."/>
            <person name="Kyrpides N."/>
            <person name="Mikhailova N."/>
            <person name="Bryant D.A."/>
            <person name="Hanada S."/>
            <person name="Tsukatani Y."/>
            <person name="Richardson P."/>
        </authorList>
    </citation>
    <scope>NUCLEOTIDE SEQUENCE [LARGE SCALE GENOMIC DNA]</scope>
    <source>
        <strain evidence="4">DSM 13941 / HLO8</strain>
    </source>
</reference>
<dbReference type="STRING" id="383372.Rcas_2174"/>
<keyword evidence="1" id="KW-0143">Chaperone</keyword>
<dbReference type="Gene3D" id="1.10.3480.10">
    <property type="entry name" value="TorD-like"/>
    <property type="match status" value="1"/>
</dbReference>
<dbReference type="InterPro" id="IPR020945">
    <property type="entry name" value="DMSO/NO3_reduct_chaperone"/>
</dbReference>
<accession>A7NL85</accession>
<dbReference type="RefSeq" id="WP_012120682.1">
    <property type="nucleotide sequence ID" value="NC_009767.1"/>
</dbReference>
<dbReference type="EMBL" id="CP000804">
    <property type="protein sequence ID" value="ABU58258.1"/>
    <property type="molecule type" value="Genomic_DNA"/>
</dbReference>
<dbReference type="HOGENOM" id="CLU_887660_0_0_0"/>
<dbReference type="Proteomes" id="UP000000263">
    <property type="component" value="Chromosome"/>
</dbReference>
<dbReference type="KEGG" id="rca:Rcas_2174"/>
<dbReference type="PANTHER" id="PTHR34227:SF1">
    <property type="entry name" value="DIMETHYL SULFOXIDE REDUCTASE CHAPERONE-RELATED"/>
    <property type="match status" value="1"/>
</dbReference>
<dbReference type="InterPro" id="IPR050289">
    <property type="entry name" value="TorD/DmsD_chaperones"/>
</dbReference>
<sequence length="349" mass="39616">MEHGDGDLSAARQSLYALLARLYLRPPDLAVLATLRSIPDIADTAPETTDALEHLQVEYEAIFGRNAYPYESLYVDHDLMLNTAAAQRFAQLCYQCGFAEETTVGAPDHLGRQLGLMAHLLAIEIRALREQNPALLRWARAQQHRCLVEHLAHWTPVFLGVVERVADHPLYCTIARVTLELILDDLEQSDGLPPWIPLSEHRVAPDPSPTAGRDEDDGALFAHAGDDNERDLNQIVRSLIIPDVAGMFISRRDIGALGCRLGIKAPLRERMQMMRDLFDAAARFERIPALLDHLDELFAAEFWRLAVVTERYPVWTAHARHWLSRLERSRAMIRELRTQFLAYHAQEIE</sequence>
<dbReference type="eggNOG" id="COG3381">
    <property type="taxonomic scope" value="Bacteria"/>
</dbReference>
<dbReference type="PANTHER" id="PTHR34227">
    <property type="entry name" value="CHAPERONE PROTEIN YCDY"/>
    <property type="match status" value="1"/>
</dbReference>
<proteinExistence type="predicted"/>
<dbReference type="Pfam" id="PF02613">
    <property type="entry name" value="Nitrate_red_del"/>
    <property type="match status" value="1"/>
</dbReference>
<dbReference type="InterPro" id="IPR036411">
    <property type="entry name" value="TorD-like_sf"/>
</dbReference>
<organism evidence="3 4">
    <name type="scientific">Roseiflexus castenholzii (strain DSM 13941 / HLO8)</name>
    <dbReference type="NCBI Taxonomy" id="383372"/>
    <lineage>
        <taxon>Bacteria</taxon>
        <taxon>Bacillati</taxon>
        <taxon>Chloroflexota</taxon>
        <taxon>Chloroflexia</taxon>
        <taxon>Chloroflexales</taxon>
        <taxon>Roseiflexineae</taxon>
        <taxon>Roseiflexaceae</taxon>
        <taxon>Roseiflexus</taxon>
    </lineage>
</organism>
<keyword evidence="4" id="KW-1185">Reference proteome</keyword>
<dbReference type="OrthoDB" id="147162at2"/>
<evidence type="ECO:0000313" key="4">
    <source>
        <dbReference type="Proteomes" id="UP000000263"/>
    </source>
</evidence>
<dbReference type="SUPFAM" id="SSF89155">
    <property type="entry name" value="TorD-like"/>
    <property type="match status" value="1"/>
</dbReference>
<evidence type="ECO:0000256" key="2">
    <source>
        <dbReference type="SAM" id="MobiDB-lite"/>
    </source>
</evidence>
<feature type="region of interest" description="Disordered" evidence="2">
    <location>
        <begin position="200"/>
        <end position="219"/>
    </location>
</feature>
<name>A7NL85_ROSCS</name>